<organism evidence="4 5">
    <name type="scientific">Nonomuraea mangrovi</name>
    <dbReference type="NCBI Taxonomy" id="2316207"/>
    <lineage>
        <taxon>Bacteria</taxon>
        <taxon>Bacillati</taxon>
        <taxon>Actinomycetota</taxon>
        <taxon>Actinomycetes</taxon>
        <taxon>Streptosporangiales</taxon>
        <taxon>Streptosporangiaceae</taxon>
        <taxon>Nonomuraea</taxon>
    </lineage>
</organism>
<dbReference type="InterPro" id="IPR050223">
    <property type="entry name" value="D-isomer_2-hydroxyacid_DH"/>
</dbReference>
<evidence type="ECO:0000256" key="2">
    <source>
        <dbReference type="ARBA" id="ARBA00023027"/>
    </source>
</evidence>
<keyword evidence="2" id="KW-0520">NAD</keyword>
<gene>
    <name evidence="4" type="ORF">ACFSKW_26540</name>
</gene>
<evidence type="ECO:0000259" key="3">
    <source>
        <dbReference type="Pfam" id="PF02826"/>
    </source>
</evidence>
<name>A0ABW4T286_9ACTN</name>
<feature type="domain" description="D-isomer specific 2-hydroxyacid dehydrogenase NAD-binding" evidence="3">
    <location>
        <begin position="121"/>
        <end position="297"/>
    </location>
</feature>
<comment type="caution">
    <text evidence="4">The sequence shown here is derived from an EMBL/GenBank/DDBJ whole genome shotgun (WGS) entry which is preliminary data.</text>
</comment>
<sequence>MSAAGQEVVTAMAPGLPERLFRGERADRLRALAGDGWRTPLTHLTGEIAGERLASARVLLTGWGAPVIDEAALALAPRLVAVVHAAGSVKGHVARAVFDRGVAVSSAADANAVPVAEYTLAAILLANKGVPAMAAEYRRRRAYVDVLGDYRDVGNYGRTVGLVGASRTGRRVAELLRPFDVEVLISDPYLDEAGAGALGARKVALDELFPSSDVVSLHAPATAETRHLVTAARLAAMPEGATLINTARGSLVDHDALVAELSTGRLSAVLDVTEPEIPPRDSPLWELPNVVLTPHVAGSLGAELERLGAHALAEVFRALDGGPLRHPVDPALLGVTA</sequence>
<evidence type="ECO:0000256" key="1">
    <source>
        <dbReference type="ARBA" id="ARBA00023002"/>
    </source>
</evidence>
<dbReference type="Proteomes" id="UP001597368">
    <property type="component" value="Unassembled WGS sequence"/>
</dbReference>
<keyword evidence="5" id="KW-1185">Reference proteome</keyword>
<dbReference type="PANTHER" id="PTHR10996">
    <property type="entry name" value="2-HYDROXYACID DEHYDROGENASE-RELATED"/>
    <property type="match status" value="1"/>
</dbReference>
<dbReference type="InterPro" id="IPR006140">
    <property type="entry name" value="D-isomer_DH_NAD-bd"/>
</dbReference>
<evidence type="ECO:0000313" key="5">
    <source>
        <dbReference type="Proteomes" id="UP001597368"/>
    </source>
</evidence>
<protein>
    <submittedName>
        <fullName evidence="4">Hydroxyacid dehydrogenase</fullName>
    </submittedName>
</protein>
<proteinExistence type="predicted"/>
<dbReference type="Pfam" id="PF02826">
    <property type="entry name" value="2-Hacid_dh_C"/>
    <property type="match status" value="1"/>
</dbReference>
<dbReference type="EMBL" id="JBHUFV010000038">
    <property type="protein sequence ID" value="MFD1935037.1"/>
    <property type="molecule type" value="Genomic_DNA"/>
</dbReference>
<keyword evidence="1" id="KW-0560">Oxidoreductase</keyword>
<dbReference type="RefSeq" id="WP_379575151.1">
    <property type="nucleotide sequence ID" value="NZ_JBHUFV010000038.1"/>
</dbReference>
<dbReference type="SUPFAM" id="SSF51735">
    <property type="entry name" value="NAD(P)-binding Rossmann-fold domains"/>
    <property type="match status" value="1"/>
</dbReference>
<accession>A0ABW4T286</accession>
<evidence type="ECO:0000313" key="4">
    <source>
        <dbReference type="EMBL" id="MFD1935037.1"/>
    </source>
</evidence>
<reference evidence="5" key="1">
    <citation type="journal article" date="2019" name="Int. J. Syst. Evol. Microbiol.">
        <title>The Global Catalogue of Microorganisms (GCM) 10K type strain sequencing project: providing services to taxonomists for standard genome sequencing and annotation.</title>
        <authorList>
            <consortium name="The Broad Institute Genomics Platform"/>
            <consortium name="The Broad Institute Genome Sequencing Center for Infectious Disease"/>
            <person name="Wu L."/>
            <person name="Ma J."/>
        </authorList>
    </citation>
    <scope>NUCLEOTIDE SEQUENCE [LARGE SCALE GENOMIC DNA]</scope>
    <source>
        <strain evidence="5">ICMP 6774ER</strain>
    </source>
</reference>
<dbReference type="SUPFAM" id="SSF52283">
    <property type="entry name" value="Formate/glycerate dehydrogenase catalytic domain-like"/>
    <property type="match status" value="1"/>
</dbReference>
<dbReference type="PANTHER" id="PTHR10996:SF178">
    <property type="entry name" value="2-HYDROXYACID DEHYDROGENASE YGL185C-RELATED"/>
    <property type="match status" value="1"/>
</dbReference>
<dbReference type="Gene3D" id="3.40.50.720">
    <property type="entry name" value="NAD(P)-binding Rossmann-like Domain"/>
    <property type="match status" value="2"/>
</dbReference>
<dbReference type="CDD" id="cd12167">
    <property type="entry name" value="2-Hacid_dh_8"/>
    <property type="match status" value="1"/>
</dbReference>
<dbReference type="InterPro" id="IPR036291">
    <property type="entry name" value="NAD(P)-bd_dom_sf"/>
</dbReference>